<dbReference type="PANTHER" id="PTHR32552:SF81">
    <property type="entry name" value="TONB-DEPENDENT OUTER MEMBRANE RECEPTOR"/>
    <property type="match status" value="1"/>
</dbReference>
<evidence type="ECO:0000256" key="10">
    <source>
        <dbReference type="ARBA" id="ARBA00023237"/>
    </source>
</evidence>
<dbReference type="PANTHER" id="PTHR32552">
    <property type="entry name" value="FERRICHROME IRON RECEPTOR-RELATED"/>
    <property type="match status" value="1"/>
</dbReference>
<keyword evidence="5 11" id="KW-0812">Transmembrane</keyword>
<evidence type="ECO:0000259" key="14">
    <source>
        <dbReference type="SMART" id="SM00965"/>
    </source>
</evidence>
<evidence type="ECO:0000256" key="5">
    <source>
        <dbReference type="ARBA" id="ARBA00022692"/>
    </source>
</evidence>
<dbReference type="SMART" id="SM00965">
    <property type="entry name" value="STN"/>
    <property type="match status" value="1"/>
</dbReference>
<keyword evidence="9 11" id="KW-0472">Membrane</keyword>
<evidence type="ECO:0000256" key="2">
    <source>
        <dbReference type="ARBA" id="ARBA00022448"/>
    </source>
</evidence>
<comment type="subcellular location">
    <subcellularLocation>
        <location evidence="1 11">Cell outer membrane</location>
        <topology evidence="1 11">Multi-pass membrane protein</topology>
    </subcellularLocation>
</comment>
<feature type="signal peptide" evidence="13">
    <location>
        <begin position="1"/>
        <end position="24"/>
    </location>
</feature>
<dbReference type="HOGENOM" id="CLU_008287_15_0_5"/>
<dbReference type="Pfam" id="PF07660">
    <property type="entry name" value="STN"/>
    <property type="match status" value="1"/>
</dbReference>
<keyword evidence="10 11" id="KW-0998">Cell outer membrane</keyword>
<keyword evidence="15" id="KW-0675">Receptor</keyword>
<dbReference type="SUPFAM" id="SSF56935">
    <property type="entry name" value="Porins"/>
    <property type="match status" value="1"/>
</dbReference>
<dbReference type="GO" id="GO:0006826">
    <property type="term" value="P:iron ion transport"/>
    <property type="evidence" value="ECO:0007669"/>
    <property type="project" value="UniProtKB-KW"/>
</dbReference>
<name>B0T5T8_CAUSK</name>
<protein>
    <submittedName>
        <fullName evidence="15">TonB-dependent receptor plug</fullName>
    </submittedName>
</protein>
<dbReference type="OrthoDB" id="7313036at2"/>
<evidence type="ECO:0000256" key="12">
    <source>
        <dbReference type="RuleBase" id="RU003357"/>
    </source>
</evidence>
<gene>
    <name evidence="15" type="ordered locus">Caul_1967</name>
</gene>
<keyword evidence="8 12" id="KW-0798">TonB box</keyword>
<evidence type="ECO:0000256" key="8">
    <source>
        <dbReference type="ARBA" id="ARBA00023077"/>
    </source>
</evidence>
<dbReference type="InterPro" id="IPR036942">
    <property type="entry name" value="Beta-barrel_TonB_sf"/>
</dbReference>
<dbReference type="eggNOG" id="COG4774">
    <property type="taxonomic scope" value="Bacteria"/>
</dbReference>
<dbReference type="AlphaFoldDB" id="B0T5T8"/>
<dbReference type="STRING" id="366602.Caul_1967"/>
<keyword evidence="13" id="KW-0732">Signal</keyword>
<organism evidence="15">
    <name type="scientific">Caulobacter sp. (strain K31)</name>
    <dbReference type="NCBI Taxonomy" id="366602"/>
    <lineage>
        <taxon>Bacteria</taxon>
        <taxon>Pseudomonadati</taxon>
        <taxon>Pseudomonadota</taxon>
        <taxon>Alphaproteobacteria</taxon>
        <taxon>Caulobacterales</taxon>
        <taxon>Caulobacteraceae</taxon>
        <taxon>Caulobacter</taxon>
    </lineage>
</organism>
<dbReference type="EMBL" id="CP000927">
    <property type="protein sequence ID" value="ABZ71096.1"/>
    <property type="molecule type" value="Genomic_DNA"/>
</dbReference>
<reference evidence="15" key="1">
    <citation type="submission" date="2008-01" db="EMBL/GenBank/DDBJ databases">
        <title>Complete sequence of chromosome of Caulobacter sp. K31.</title>
        <authorList>
            <consortium name="US DOE Joint Genome Institute"/>
            <person name="Copeland A."/>
            <person name="Lucas S."/>
            <person name="Lapidus A."/>
            <person name="Barry K."/>
            <person name="Glavina del Rio T."/>
            <person name="Dalin E."/>
            <person name="Tice H."/>
            <person name="Pitluck S."/>
            <person name="Bruce D."/>
            <person name="Goodwin L."/>
            <person name="Thompson L.S."/>
            <person name="Brettin T."/>
            <person name="Detter J.C."/>
            <person name="Han C."/>
            <person name="Schmutz J."/>
            <person name="Larimer F."/>
            <person name="Land M."/>
            <person name="Hauser L."/>
            <person name="Kyrpides N."/>
            <person name="Kim E."/>
            <person name="Stephens C."/>
            <person name="Richardson P."/>
        </authorList>
    </citation>
    <scope>NUCLEOTIDE SEQUENCE [LARGE SCALE GENOMIC DNA]</scope>
    <source>
        <strain evidence="15">K31</strain>
    </source>
</reference>
<feature type="chain" id="PRO_5002756030" evidence="13">
    <location>
        <begin position="25"/>
        <end position="929"/>
    </location>
</feature>
<keyword evidence="3 11" id="KW-1134">Transmembrane beta strand</keyword>
<comment type="similarity">
    <text evidence="11 12">Belongs to the TonB-dependent receptor family.</text>
</comment>
<feature type="domain" description="Secretin/TonB short N-terminal" evidence="14">
    <location>
        <begin position="53"/>
        <end position="104"/>
    </location>
</feature>
<evidence type="ECO:0000256" key="7">
    <source>
        <dbReference type="ARBA" id="ARBA00023065"/>
    </source>
</evidence>
<evidence type="ECO:0000256" key="13">
    <source>
        <dbReference type="SAM" id="SignalP"/>
    </source>
</evidence>
<evidence type="ECO:0000313" key="15">
    <source>
        <dbReference type="EMBL" id="ABZ71096.1"/>
    </source>
</evidence>
<evidence type="ECO:0000256" key="6">
    <source>
        <dbReference type="ARBA" id="ARBA00023004"/>
    </source>
</evidence>
<dbReference type="KEGG" id="cak:Caul_1967"/>
<evidence type="ECO:0000256" key="11">
    <source>
        <dbReference type="PROSITE-ProRule" id="PRU01360"/>
    </source>
</evidence>
<evidence type="ECO:0000256" key="9">
    <source>
        <dbReference type="ARBA" id="ARBA00023136"/>
    </source>
</evidence>
<dbReference type="InterPro" id="IPR011662">
    <property type="entry name" value="Secretin/TonB_short_N"/>
</dbReference>
<evidence type="ECO:0000256" key="4">
    <source>
        <dbReference type="ARBA" id="ARBA00022496"/>
    </source>
</evidence>
<dbReference type="PROSITE" id="PS52016">
    <property type="entry name" value="TONB_DEPENDENT_REC_3"/>
    <property type="match status" value="1"/>
</dbReference>
<sequence precursor="true">MRFWRVTAHGIWATALLAAAPSLARDVEPRRAFDLEAAPLGRALLAFNLATGAQVIVSRDLLVGRVSRPVRGQYTATQALARMLTGSGLHAERTGRGVLMILPDRPPAAPRPSPSPSAPEAVAIAEMEGVTVTAPRILPPVALTTLSGARLEQLGVVGMDQVGRLTPGLNVVNLSPAAAAFSMRGVTQASGDASREPRMAVLQDGMPASKERGAYFELFDLDRIDIAKGPQPTLYGRGAMAGALDVIQHKADPRAKAWSLHGEVGDHGQGLLDAMVNQPIGQDLAVRVAARWRGRDGLTPNLAGGDRLDSVATDAARVSLAWRPEDGERLDLIVNYQRDRPTGRPLKSFTFAPTDPVTGAALGDLDRHTPPALSAVDENGRPAALGLDRTLGSVAVLAARRPSPGLNLSASLGYRRFYADERQDGDGLSLPVISVFEQTRGVQYNADLRLAYDAGERWRGFAGVSLFHESGTQRAYFTIDERLLLARMAGGLDTPVPQGLDTLTQPDFVAAQLRQLAARRGFDLPGDLALGAAGNLKSAYVERNQNFARTTAVDLFGDLTFAPSPTWALSAGLRYSHDAKASAVATALPAGPSVLAGAVQALGLPWGQRAALLAALSAPGAGASAETPRAWPNYALVFQPTSGNGDKVSNALSDEGWSGRLVARYTPSSAFSAYGSYARGRRPSVLVAGPPLVAEGPARFGIVPAETIDSLEIGTCGVGFDQRVDLNLAAYAYRYVNFQTTKLVDGQLQTLNAGRADATGLEAEARFELSRSVRLFAAYGYNRSRLRSGAFAGNQFRLAPDHKVSLNLELTYAMPGGALTVLPTWSWRSKVFFSDDNDRPQLSRGLVRDLVQDEVQGSYDLLDLRVNYQPRAANWSAGVFVTNLLDRRYLQEAGFIGESFGFTASAQGTSRLWGLSLRIVSGARQDFAK</sequence>
<accession>B0T5T8</accession>
<proteinExistence type="inferred from homology"/>
<keyword evidence="7" id="KW-0406">Ion transport</keyword>
<dbReference type="Pfam" id="PF00593">
    <property type="entry name" value="TonB_dep_Rec_b-barrel"/>
    <property type="match status" value="1"/>
</dbReference>
<keyword evidence="6" id="KW-0408">Iron</keyword>
<dbReference type="Gene3D" id="2.40.170.20">
    <property type="entry name" value="TonB-dependent receptor, beta-barrel domain"/>
    <property type="match status" value="2"/>
</dbReference>
<keyword evidence="2 11" id="KW-0813">Transport</keyword>
<dbReference type="InterPro" id="IPR000531">
    <property type="entry name" value="Beta-barrel_TonB"/>
</dbReference>
<keyword evidence="4" id="KW-0410">Iron transport</keyword>
<dbReference type="InterPro" id="IPR012910">
    <property type="entry name" value="Plug_dom"/>
</dbReference>
<dbReference type="Pfam" id="PF07715">
    <property type="entry name" value="Plug"/>
    <property type="match status" value="1"/>
</dbReference>
<dbReference type="Gene3D" id="3.55.50.30">
    <property type="match status" value="1"/>
</dbReference>
<dbReference type="GO" id="GO:0009279">
    <property type="term" value="C:cell outer membrane"/>
    <property type="evidence" value="ECO:0007669"/>
    <property type="project" value="UniProtKB-SubCell"/>
</dbReference>
<evidence type="ECO:0000256" key="1">
    <source>
        <dbReference type="ARBA" id="ARBA00004571"/>
    </source>
</evidence>
<evidence type="ECO:0000256" key="3">
    <source>
        <dbReference type="ARBA" id="ARBA00022452"/>
    </source>
</evidence>
<dbReference type="InterPro" id="IPR039426">
    <property type="entry name" value="TonB-dep_rcpt-like"/>
</dbReference>